<evidence type="ECO:0000313" key="2">
    <source>
        <dbReference type="EMBL" id="CDY30012.1"/>
    </source>
</evidence>
<dbReference type="Gramene" id="CDY30012">
    <property type="protein sequence ID" value="CDY30012"/>
    <property type="gene ID" value="GSBRNA2T00044544001"/>
</dbReference>
<name>A0A078GXT4_BRANA</name>
<proteinExistence type="predicted"/>
<dbReference type="InterPro" id="IPR017451">
    <property type="entry name" value="F-box-assoc_interact_dom"/>
</dbReference>
<dbReference type="PANTHER" id="PTHR31111:SF76">
    <property type="entry name" value="F-BOX DOMAIN-CONTAINING PROTEIN"/>
    <property type="match status" value="1"/>
</dbReference>
<dbReference type="PROSITE" id="PS50181">
    <property type="entry name" value="FBOX"/>
    <property type="match status" value="1"/>
</dbReference>
<evidence type="ECO:0000313" key="3">
    <source>
        <dbReference type="Proteomes" id="UP000028999"/>
    </source>
</evidence>
<dbReference type="InterPro" id="IPR036047">
    <property type="entry name" value="F-box-like_dom_sf"/>
</dbReference>
<protein>
    <submittedName>
        <fullName evidence="2">BnaC01g39960D protein</fullName>
    </submittedName>
</protein>
<organism evidence="2 3">
    <name type="scientific">Brassica napus</name>
    <name type="common">Rape</name>
    <dbReference type="NCBI Taxonomy" id="3708"/>
    <lineage>
        <taxon>Eukaryota</taxon>
        <taxon>Viridiplantae</taxon>
        <taxon>Streptophyta</taxon>
        <taxon>Embryophyta</taxon>
        <taxon>Tracheophyta</taxon>
        <taxon>Spermatophyta</taxon>
        <taxon>Magnoliopsida</taxon>
        <taxon>eudicotyledons</taxon>
        <taxon>Gunneridae</taxon>
        <taxon>Pentapetalae</taxon>
        <taxon>rosids</taxon>
        <taxon>malvids</taxon>
        <taxon>Brassicales</taxon>
        <taxon>Brassicaceae</taxon>
        <taxon>Brassiceae</taxon>
        <taxon>Brassica</taxon>
    </lineage>
</organism>
<feature type="domain" description="F-box" evidence="1">
    <location>
        <begin position="17"/>
        <end position="66"/>
    </location>
</feature>
<dbReference type="AlphaFoldDB" id="A0A078GXT4"/>
<dbReference type="Pfam" id="PF00646">
    <property type="entry name" value="F-box"/>
    <property type="match status" value="1"/>
</dbReference>
<dbReference type="Pfam" id="PF08268">
    <property type="entry name" value="FBA_3"/>
    <property type="match status" value="1"/>
</dbReference>
<dbReference type="Proteomes" id="UP000028999">
    <property type="component" value="Unassembled WGS sequence"/>
</dbReference>
<dbReference type="InterPro" id="IPR001810">
    <property type="entry name" value="F-box_dom"/>
</dbReference>
<dbReference type="EMBL" id="LK032247">
    <property type="protein sequence ID" value="CDY30012.1"/>
    <property type="molecule type" value="Genomic_DNA"/>
</dbReference>
<reference evidence="2 3" key="1">
    <citation type="journal article" date="2014" name="Science">
        <title>Plant genetics. Early allopolyploid evolution in the post-Neolithic Brassica napus oilseed genome.</title>
        <authorList>
            <person name="Chalhoub B."/>
            <person name="Denoeud F."/>
            <person name="Liu S."/>
            <person name="Parkin I.A."/>
            <person name="Tang H."/>
            <person name="Wang X."/>
            <person name="Chiquet J."/>
            <person name="Belcram H."/>
            <person name="Tong C."/>
            <person name="Samans B."/>
            <person name="Correa M."/>
            <person name="Da Silva C."/>
            <person name="Just J."/>
            <person name="Falentin C."/>
            <person name="Koh C.S."/>
            <person name="Le Clainche I."/>
            <person name="Bernard M."/>
            <person name="Bento P."/>
            <person name="Noel B."/>
            <person name="Labadie K."/>
            <person name="Alberti A."/>
            <person name="Charles M."/>
            <person name="Arnaud D."/>
            <person name="Guo H."/>
            <person name="Daviaud C."/>
            <person name="Alamery S."/>
            <person name="Jabbari K."/>
            <person name="Zhao M."/>
            <person name="Edger P.P."/>
            <person name="Chelaifa H."/>
            <person name="Tack D."/>
            <person name="Lassalle G."/>
            <person name="Mestiri I."/>
            <person name="Schnel N."/>
            <person name="Le Paslier M.C."/>
            <person name="Fan G."/>
            <person name="Renault V."/>
            <person name="Bayer P.E."/>
            <person name="Golicz A.A."/>
            <person name="Manoli S."/>
            <person name="Lee T.H."/>
            <person name="Thi V.H."/>
            <person name="Chalabi S."/>
            <person name="Hu Q."/>
            <person name="Fan C."/>
            <person name="Tollenaere R."/>
            <person name="Lu Y."/>
            <person name="Battail C."/>
            <person name="Shen J."/>
            <person name="Sidebottom C.H."/>
            <person name="Wang X."/>
            <person name="Canaguier A."/>
            <person name="Chauveau A."/>
            <person name="Berard A."/>
            <person name="Deniot G."/>
            <person name="Guan M."/>
            <person name="Liu Z."/>
            <person name="Sun F."/>
            <person name="Lim Y.P."/>
            <person name="Lyons E."/>
            <person name="Town C.D."/>
            <person name="Bancroft I."/>
            <person name="Wang X."/>
            <person name="Meng J."/>
            <person name="Ma J."/>
            <person name="Pires J.C."/>
            <person name="King G.J."/>
            <person name="Brunel D."/>
            <person name="Delourme R."/>
            <person name="Renard M."/>
            <person name="Aury J.M."/>
            <person name="Adams K.L."/>
            <person name="Batley J."/>
            <person name="Snowdon R.J."/>
            <person name="Tost J."/>
            <person name="Edwards D."/>
            <person name="Zhou Y."/>
            <person name="Hua W."/>
            <person name="Sharpe A.G."/>
            <person name="Paterson A.H."/>
            <person name="Guan C."/>
            <person name="Wincker P."/>
        </authorList>
    </citation>
    <scope>NUCLEOTIDE SEQUENCE [LARGE SCALE GENOMIC DNA]</scope>
    <source>
        <strain evidence="3">cv. Darmor-bzh</strain>
    </source>
</reference>
<gene>
    <name evidence="2" type="primary">BnaC01g39960D</name>
    <name evidence="2" type="ORF">GSBRNA2T00044544001</name>
</gene>
<accession>A0A078GXT4</accession>
<dbReference type="PaxDb" id="3708-A0A078GXT4"/>
<sequence>MMKRVKRSKKRDERIVNDPFKKLPNDLNVEILMKMPPRSIARLRFASKHLSSIILDKEFTKLYMTRSSTQPRHLISVHRGGSSMQMQRFHSLSQDHPSFSNHEKVSYKLDPNLPYEFTPPVRGLICGRQRRGSKVVSEEHQVYTLGAQRKWRMIESSLISFDLISEEFNAIKLPEDIPCVVNYTGKVAITSWPTRNGEVHLWILEDANKQEWSKVSIVVPSWIDLIDIHHGYRFRGTLSTGELIFSPWTLPINPLYFISYNLKENIAKKVVVEELEEPYASREVYFDHVESPMFCQM</sequence>
<evidence type="ECO:0000259" key="1">
    <source>
        <dbReference type="PROSITE" id="PS50181"/>
    </source>
</evidence>
<dbReference type="OMA" id="FSNHEKV"/>
<dbReference type="NCBIfam" id="TIGR01640">
    <property type="entry name" value="F_box_assoc_1"/>
    <property type="match status" value="1"/>
</dbReference>
<dbReference type="PANTHER" id="PTHR31111">
    <property type="entry name" value="BNAA05G37150D PROTEIN-RELATED"/>
    <property type="match status" value="1"/>
</dbReference>
<dbReference type="SMART" id="SM00256">
    <property type="entry name" value="FBOX"/>
    <property type="match status" value="1"/>
</dbReference>
<keyword evidence="3" id="KW-1185">Reference proteome</keyword>
<dbReference type="InterPro" id="IPR013187">
    <property type="entry name" value="F-box-assoc_dom_typ3"/>
</dbReference>
<dbReference type="SUPFAM" id="SSF81383">
    <property type="entry name" value="F-box domain"/>
    <property type="match status" value="1"/>
</dbReference>